<dbReference type="AlphaFoldDB" id="A0A5C6EQL5"/>
<sequence>MSFCSLSLVPIAGDILSLGVLIGRFKQTLGITNCPALPCLDKRLTP</sequence>
<proteinExistence type="predicted"/>
<organism evidence="1 2">
    <name type="scientific">Rubripirellula tenax</name>
    <dbReference type="NCBI Taxonomy" id="2528015"/>
    <lineage>
        <taxon>Bacteria</taxon>
        <taxon>Pseudomonadati</taxon>
        <taxon>Planctomycetota</taxon>
        <taxon>Planctomycetia</taxon>
        <taxon>Pirellulales</taxon>
        <taxon>Pirellulaceae</taxon>
        <taxon>Rubripirellula</taxon>
    </lineage>
</organism>
<name>A0A5C6EQL5_9BACT</name>
<keyword evidence="2" id="KW-1185">Reference proteome</keyword>
<gene>
    <name evidence="1" type="ORF">Poly51_42280</name>
</gene>
<comment type="caution">
    <text evidence="1">The sequence shown here is derived from an EMBL/GenBank/DDBJ whole genome shotgun (WGS) entry which is preliminary data.</text>
</comment>
<evidence type="ECO:0000313" key="1">
    <source>
        <dbReference type="EMBL" id="TWU50935.1"/>
    </source>
</evidence>
<reference evidence="1 2" key="1">
    <citation type="submission" date="2019-02" db="EMBL/GenBank/DDBJ databases">
        <title>Deep-cultivation of Planctomycetes and their phenomic and genomic characterization uncovers novel biology.</title>
        <authorList>
            <person name="Wiegand S."/>
            <person name="Jogler M."/>
            <person name="Boedeker C."/>
            <person name="Pinto D."/>
            <person name="Vollmers J."/>
            <person name="Rivas-Marin E."/>
            <person name="Kohn T."/>
            <person name="Peeters S.H."/>
            <person name="Heuer A."/>
            <person name="Rast P."/>
            <person name="Oberbeckmann S."/>
            <person name="Bunk B."/>
            <person name="Jeske O."/>
            <person name="Meyerdierks A."/>
            <person name="Storesund J.E."/>
            <person name="Kallscheuer N."/>
            <person name="Luecker S."/>
            <person name="Lage O.M."/>
            <person name="Pohl T."/>
            <person name="Merkel B.J."/>
            <person name="Hornburger P."/>
            <person name="Mueller R.-W."/>
            <person name="Bruemmer F."/>
            <person name="Labrenz M."/>
            <person name="Spormann A.M."/>
            <person name="Op Den Camp H."/>
            <person name="Overmann J."/>
            <person name="Amann R."/>
            <person name="Jetten M.S.M."/>
            <person name="Mascher T."/>
            <person name="Medema M.H."/>
            <person name="Devos D.P."/>
            <person name="Kaster A.-K."/>
            <person name="Ovreas L."/>
            <person name="Rohde M."/>
            <person name="Galperin M.Y."/>
            <person name="Jogler C."/>
        </authorList>
    </citation>
    <scope>NUCLEOTIDE SEQUENCE [LARGE SCALE GENOMIC DNA]</scope>
    <source>
        <strain evidence="1 2">Poly51</strain>
    </source>
</reference>
<accession>A0A5C6EQL5</accession>
<dbReference type="EMBL" id="SJPW01000005">
    <property type="protein sequence ID" value="TWU50935.1"/>
    <property type="molecule type" value="Genomic_DNA"/>
</dbReference>
<dbReference type="Proteomes" id="UP000318288">
    <property type="component" value="Unassembled WGS sequence"/>
</dbReference>
<protein>
    <submittedName>
        <fullName evidence="1">Uncharacterized protein</fullName>
    </submittedName>
</protein>
<evidence type="ECO:0000313" key="2">
    <source>
        <dbReference type="Proteomes" id="UP000318288"/>
    </source>
</evidence>